<organism evidence="9 10">
    <name type="scientific">Methylotuvimicrobium buryatense</name>
    <name type="common">Methylomicrobium buryatense</name>
    <dbReference type="NCBI Taxonomy" id="95641"/>
    <lineage>
        <taxon>Bacteria</taxon>
        <taxon>Pseudomonadati</taxon>
        <taxon>Pseudomonadota</taxon>
        <taxon>Gammaproteobacteria</taxon>
        <taxon>Methylococcales</taxon>
        <taxon>Methylococcaceae</taxon>
        <taxon>Methylotuvimicrobium</taxon>
    </lineage>
</organism>
<dbReference type="STRING" id="675511.GCA_000341735_00767"/>
<gene>
    <name evidence="9" type="primary">hxlA</name>
    <name evidence="9" type="ORF">EQU24_11340</name>
</gene>
<dbReference type="UniPathway" id="UPA00294">
    <property type="reaction ID" value="UER00434"/>
</dbReference>
<dbReference type="InterPro" id="IPR011060">
    <property type="entry name" value="RibuloseP-bd_barrel"/>
</dbReference>
<keyword evidence="6 9" id="KW-0456">Lyase</keyword>
<dbReference type="NCBIfam" id="NF041755">
    <property type="entry name" value="RuMP_HxlAB"/>
    <property type="match status" value="1"/>
</dbReference>
<proteinExistence type="inferred from homology"/>
<dbReference type="GO" id="GO:0019647">
    <property type="term" value="P:formaldehyde assimilation via ribulose monophosphate cycle"/>
    <property type="evidence" value="ECO:0007669"/>
    <property type="project" value="UniProtKB-UniPathway"/>
</dbReference>
<dbReference type="GO" id="GO:0004590">
    <property type="term" value="F:orotidine-5'-phosphate decarboxylase activity"/>
    <property type="evidence" value="ECO:0007669"/>
    <property type="project" value="InterPro"/>
</dbReference>
<dbReference type="SUPFAM" id="SSF53697">
    <property type="entry name" value="SIS domain"/>
    <property type="match status" value="1"/>
</dbReference>
<dbReference type="FunFam" id="3.20.20.70:FF:000022">
    <property type="entry name" value="3-keto-L-gulonate-6-phosphate decarboxylase UlaD"/>
    <property type="match status" value="1"/>
</dbReference>
<dbReference type="Pfam" id="PF01380">
    <property type="entry name" value="SIS"/>
    <property type="match status" value="1"/>
</dbReference>
<dbReference type="PROSITE" id="PS51464">
    <property type="entry name" value="SIS"/>
    <property type="match status" value="1"/>
</dbReference>
<dbReference type="NCBIfam" id="TIGR03127">
    <property type="entry name" value="RuMP_HxlB"/>
    <property type="match status" value="1"/>
</dbReference>
<evidence type="ECO:0000256" key="3">
    <source>
        <dbReference type="ARBA" id="ARBA00006350"/>
    </source>
</evidence>
<evidence type="ECO:0000256" key="5">
    <source>
        <dbReference type="ARBA" id="ARBA00012890"/>
    </source>
</evidence>
<dbReference type="Pfam" id="PF00215">
    <property type="entry name" value="OMPdecase"/>
    <property type="match status" value="1"/>
</dbReference>
<dbReference type="PANTHER" id="PTHR35039:SF3">
    <property type="entry name" value="3-KETO-L-GULONATE-6-PHOSPHATE DECARBOXYLASE SGBH-RELATED"/>
    <property type="match status" value="1"/>
</dbReference>
<evidence type="ECO:0000313" key="9">
    <source>
        <dbReference type="EMBL" id="QCW82767.1"/>
    </source>
</evidence>
<name>A0A4P9UNG5_METBY</name>
<dbReference type="KEGG" id="mbur:EQU24_11340"/>
<dbReference type="GO" id="GO:0043801">
    <property type="term" value="F:hexulose-6-phosphate synthase activity"/>
    <property type="evidence" value="ECO:0007669"/>
    <property type="project" value="UniProtKB-EC"/>
</dbReference>
<dbReference type="OrthoDB" id="43475at2"/>
<evidence type="ECO:0000256" key="7">
    <source>
        <dbReference type="ARBA" id="ARBA00023277"/>
    </source>
</evidence>
<feature type="domain" description="SIS" evidence="8">
    <location>
        <begin position="239"/>
        <end position="379"/>
    </location>
</feature>
<dbReference type="EMBL" id="CP035467">
    <property type="protein sequence ID" value="QCW82767.1"/>
    <property type="molecule type" value="Genomic_DNA"/>
</dbReference>
<dbReference type="InterPro" id="IPR041710">
    <property type="entry name" value="HPS/KGPDC"/>
</dbReference>
<comment type="pathway">
    <text evidence="2">One-carbon metabolism; formaldehyde assimilation via RuMP pathway; D-fructose 6-phosphate from D-ribulose 5-phosphate and formaldehyde: step 1/2.</text>
</comment>
<dbReference type="InterPro" id="IPR017552">
    <property type="entry name" value="PHI/rmpB"/>
</dbReference>
<dbReference type="Gene3D" id="3.40.50.10490">
    <property type="entry name" value="Glucose-6-phosphate isomerase like protein, domain 1"/>
    <property type="match status" value="1"/>
</dbReference>
<keyword evidence="7" id="KW-0119">Carbohydrate metabolism</keyword>
<comment type="similarity">
    <text evidence="3">Belongs to the HPS/KGPDC family. HPS subfamily.</text>
</comment>
<evidence type="ECO:0000313" key="10">
    <source>
        <dbReference type="Proteomes" id="UP000305881"/>
    </source>
</evidence>
<dbReference type="CDD" id="cd05005">
    <property type="entry name" value="SIS_PHI"/>
    <property type="match status" value="1"/>
</dbReference>
<dbReference type="EC" id="4.1.2.43" evidence="5"/>
<dbReference type="Gene3D" id="3.20.20.70">
    <property type="entry name" value="Aldolase class I"/>
    <property type="match status" value="1"/>
</dbReference>
<dbReference type="InterPro" id="IPR001347">
    <property type="entry name" value="SIS_dom"/>
</dbReference>
<dbReference type="InterPro" id="IPR017553">
    <property type="entry name" value="3-hexulose-6-phosphate_synth"/>
</dbReference>
<dbReference type="PANTHER" id="PTHR35039">
    <property type="entry name" value="3-KETO-L-GULONATE-6-PHOSPHATE DECARBOXYLASE SGBH-RELATED"/>
    <property type="match status" value="1"/>
</dbReference>
<dbReference type="CDD" id="cd04726">
    <property type="entry name" value="KGPDC_HPS"/>
    <property type="match status" value="1"/>
</dbReference>
<sequence length="391" mass="41850">MAKPLIQLALDSLDFDKTLELASQAAPYVDIIEIGTPCIKFNGLELVKEIKRRFPDKLLLVDLKTMDAGEYEASPFYEAGADICTVLGTSGISTIKGVISAAKKYNAEVQVDLINVEDKASCAEEAVAAGAQIIGIHTGIDAQAAGQTPFADLQDLLRLGLNTRVSVAGGIKPETVRDVVEAGVDIIVVGGAITGAPSPANAARKIQRLVNSKGTHREFVVDKISDVLYATDDSYDRKLTNMLDQARRIFVSGAGRSGLIGRFFAMRLMHSGYDTSVVGEIVTPSIKQGDLLIIISGSGETEQLVAFTKRAREIGAKIVLISAKSESTIGDMADAVFRVGSPEQYGKVVGMPMGTVFELSTLAFLEATISHVIHEKGIPEEEMRSRHANLE</sequence>
<keyword evidence="10" id="KW-1185">Reference proteome</keyword>
<reference evidence="10" key="1">
    <citation type="journal article" date="2019" name="J. Bacteriol.">
        <title>A Mutagenic Screen Identifies a TonB-Dependent Receptor Required for the Lanthanide Metal Switch in the Type I Methanotroph 'Methylotuvimicrobium buryatense' 5GB1C.</title>
        <authorList>
            <person name="Groom J.D."/>
            <person name="Ford S.M."/>
            <person name="Pesesky M.W."/>
            <person name="Lidstrom M.E."/>
        </authorList>
    </citation>
    <scope>NUCLEOTIDE SEQUENCE [LARGE SCALE GENOMIC DNA]</scope>
    <source>
        <strain evidence="10">5GB1C</strain>
    </source>
</reference>
<evidence type="ECO:0000256" key="6">
    <source>
        <dbReference type="ARBA" id="ARBA00023239"/>
    </source>
</evidence>
<dbReference type="InterPro" id="IPR013785">
    <property type="entry name" value="Aldolase_TIM"/>
</dbReference>
<dbReference type="Proteomes" id="UP000305881">
    <property type="component" value="Chromosome"/>
</dbReference>
<dbReference type="GO" id="GO:0016853">
    <property type="term" value="F:isomerase activity"/>
    <property type="evidence" value="ECO:0007669"/>
    <property type="project" value="InterPro"/>
</dbReference>
<evidence type="ECO:0000256" key="1">
    <source>
        <dbReference type="ARBA" id="ARBA00000718"/>
    </source>
</evidence>
<evidence type="ECO:0000259" key="8">
    <source>
        <dbReference type="PROSITE" id="PS51464"/>
    </source>
</evidence>
<evidence type="ECO:0000256" key="2">
    <source>
        <dbReference type="ARBA" id="ARBA00005014"/>
    </source>
</evidence>
<dbReference type="SMART" id="SM00934">
    <property type="entry name" value="OMPdecase"/>
    <property type="match status" value="1"/>
</dbReference>
<dbReference type="AlphaFoldDB" id="A0A4P9UNG5"/>
<dbReference type="SUPFAM" id="SSF51366">
    <property type="entry name" value="Ribulose-phoshate binding barrel"/>
    <property type="match status" value="1"/>
</dbReference>
<dbReference type="GO" id="GO:0006207">
    <property type="term" value="P:'de novo' pyrimidine nucleobase biosynthetic process"/>
    <property type="evidence" value="ECO:0007669"/>
    <property type="project" value="InterPro"/>
</dbReference>
<protein>
    <recommendedName>
        <fullName evidence="5">3-hexulose-6-phosphate synthase</fullName>
        <ecNumber evidence="5">4.1.2.43</ecNumber>
    </recommendedName>
</protein>
<dbReference type="GO" id="GO:0033982">
    <property type="term" value="F:3-dehydro-L-gulonate-6-phosphate decarboxylase activity"/>
    <property type="evidence" value="ECO:0007669"/>
    <property type="project" value="TreeGrafter"/>
</dbReference>
<dbReference type="NCBIfam" id="TIGR03128">
    <property type="entry name" value="RuMP_HxlA"/>
    <property type="match status" value="1"/>
</dbReference>
<comment type="similarity">
    <text evidence="4">Belongs to the SIS family. PHI subfamily.</text>
</comment>
<dbReference type="InterPro" id="IPR001754">
    <property type="entry name" value="OMPdeCOase_dom"/>
</dbReference>
<comment type="catalytic activity">
    <reaction evidence="1">
        <text>D-ribulose 5-phosphate + formaldehyde = D-arabino-hex-3-ulose 6-phosphate</text>
        <dbReference type="Rhea" id="RHEA:25201"/>
        <dbReference type="ChEBI" id="CHEBI:16842"/>
        <dbReference type="ChEBI" id="CHEBI:58121"/>
        <dbReference type="ChEBI" id="CHEBI:58542"/>
        <dbReference type="EC" id="4.1.2.43"/>
    </reaction>
</comment>
<dbReference type="GO" id="GO:0097367">
    <property type="term" value="F:carbohydrate derivative binding"/>
    <property type="evidence" value="ECO:0007669"/>
    <property type="project" value="InterPro"/>
</dbReference>
<evidence type="ECO:0000256" key="4">
    <source>
        <dbReference type="ARBA" id="ARBA00009235"/>
    </source>
</evidence>
<dbReference type="RefSeq" id="WP_017839392.1">
    <property type="nucleotide sequence ID" value="NZ_CP035467.1"/>
</dbReference>
<accession>A0A4P9UNG5</accession>
<dbReference type="GO" id="GO:1901135">
    <property type="term" value="P:carbohydrate derivative metabolic process"/>
    <property type="evidence" value="ECO:0007669"/>
    <property type="project" value="InterPro"/>
</dbReference>
<dbReference type="GO" id="GO:0019854">
    <property type="term" value="P:L-ascorbic acid catabolic process"/>
    <property type="evidence" value="ECO:0007669"/>
    <property type="project" value="TreeGrafter"/>
</dbReference>
<dbReference type="InterPro" id="IPR046348">
    <property type="entry name" value="SIS_dom_sf"/>
</dbReference>